<name>A0A432YXG6_9GAMM</name>
<dbReference type="EMBL" id="PIQA01000001">
    <property type="protein sequence ID" value="RUO68013.1"/>
    <property type="molecule type" value="Genomic_DNA"/>
</dbReference>
<dbReference type="RefSeq" id="WP_126751638.1">
    <property type="nucleotide sequence ID" value="NZ_JBHUMT010000016.1"/>
</dbReference>
<gene>
    <name evidence="1" type="ORF">CWI73_03915</name>
</gene>
<accession>A0A432YXG6</accession>
<dbReference type="Proteomes" id="UP000288361">
    <property type="component" value="Unassembled WGS sequence"/>
</dbReference>
<protein>
    <submittedName>
        <fullName evidence="1">Uncharacterized protein</fullName>
    </submittedName>
</protein>
<reference evidence="1 2" key="1">
    <citation type="journal article" date="2011" name="Front. Microbiol.">
        <title>Genomic signatures of strain selection and enhancement in Bacillus atrophaeus var. globigii, a historical biowarfare simulant.</title>
        <authorList>
            <person name="Gibbons H.S."/>
            <person name="Broomall S.M."/>
            <person name="McNew L.A."/>
            <person name="Daligault H."/>
            <person name="Chapman C."/>
            <person name="Bruce D."/>
            <person name="Karavis M."/>
            <person name="Krepps M."/>
            <person name="McGregor P.A."/>
            <person name="Hong C."/>
            <person name="Park K.H."/>
            <person name="Akmal A."/>
            <person name="Feldman A."/>
            <person name="Lin J.S."/>
            <person name="Chang W.E."/>
            <person name="Higgs B.W."/>
            <person name="Demirev P."/>
            <person name="Lindquist J."/>
            <person name="Liem A."/>
            <person name="Fochler E."/>
            <person name="Read T.D."/>
            <person name="Tapia R."/>
            <person name="Johnson S."/>
            <person name="Bishop-Lilly K.A."/>
            <person name="Detter C."/>
            <person name="Han C."/>
            <person name="Sozhamannan S."/>
            <person name="Rosenzweig C.N."/>
            <person name="Skowronski E.W."/>
        </authorList>
    </citation>
    <scope>NUCLEOTIDE SEQUENCE [LARGE SCALE GENOMIC DNA]</scope>
    <source>
        <strain evidence="1 2">TPS4-2</strain>
    </source>
</reference>
<evidence type="ECO:0000313" key="1">
    <source>
        <dbReference type="EMBL" id="RUO68013.1"/>
    </source>
</evidence>
<dbReference type="AlphaFoldDB" id="A0A432YXG6"/>
<organism evidence="1 2">
    <name type="scientific">Idiomarina piscisalsi</name>
    <dbReference type="NCBI Taxonomy" id="1096243"/>
    <lineage>
        <taxon>Bacteria</taxon>
        <taxon>Pseudomonadati</taxon>
        <taxon>Pseudomonadota</taxon>
        <taxon>Gammaproteobacteria</taxon>
        <taxon>Alteromonadales</taxon>
        <taxon>Idiomarinaceae</taxon>
        <taxon>Idiomarina</taxon>
    </lineage>
</organism>
<evidence type="ECO:0000313" key="2">
    <source>
        <dbReference type="Proteomes" id="UP000288361"/>
    </source>
</evidence>
<comment type="caution">
    <text evidence="1">The sequence shown here is derived from an EMBL/GenBank/DDBJ whole genome shotgun (WGS) entry which is preliminary data.</text>
</comment>
<sequence>MKTIEEFLINKVDERETINEKSAQRLFKLFTNSVKTAIRDLDAERRVKQRIENGSKKDAFKRIVKAEKTTFSSARYLLSTFTLEHLMLCEVDVLSFYRMLRVHPAIQDYCYKTGLNSVQLEQKLLNFIEKYSESTPELLFKTANARVA</sequence>
<proteinExistence type="predicted"/>